<evidence type="ECO:0000313" key="3">
    <source>
        <dbReference type="Proteomes" id="UP000078240"/>
    </source>
</evidence>
<evidence type="ECO:0000313" key="2">
    <source>
        <dbReference type="EMBL" id="OAQ82346.1"/>
    </source>
</evidence>
<gene>
    <name evidence="2" type="ORF">VFPBJ_04930</name>
</gene>
<feature type="region of interest" description="Disordered" evidence="1">
    <location>
        <begin position="238"/>
        <end position="274"/>
    </location>
</feature>
<dbReference type="EMBL" id="LSBH01000003">
    <property type="protein sequence ID" value="OAQ82346.1"/>
    <property type="molecule type" value="Genomic_DNA"/>
</dbReference>
<reference evidence="2 3" key="1">
    <citation type="submission" date="2016-01" db="EMBL/GenBank/DDBJ databases">
        <title>Biosynthesis of antibiotic leucinostatins and their inhibition on Phytophthora in bio-control Purpureocillium lilacinum.</title>
        <authorList>
            <person name="Wang G."/>
            <person name="Liu Z."/>
            <person name="Lin R."/>
            <person name="Li E."/>
            <person name="Mao Z."/>
            <person name="Ling J."/>
            <person name="Yin W."/>
            <person name="Xie B."/>
        </authorList>
    </citation>
    <scope>NUCLEOTIDE SEQUENCE [LARGE SCALE GENOMIC DNA]</scope>
    <source>
        <strain evidence="2">PLBJ-1</strain>
    </source>
</reference>
<comment type="caution">
    <text evidence="2">The sequence shown here is derived from an EMBL/GenBank/DDBJ whole genome shotgun (WGS) entry which is preliminary data.</text>
</comment>
<dbReference type="Proteomes" id="UP000078240">
    <property type="component" value="Unassembled WGS sequence"/>
</dbReference>
<name>A0A179GWJ2_PURLI</name>
<proteinExistence type="predicted"/>
<sequence>MSGLDSYTAGMTEVPENLFHTVLTVVDLHNDPSGGTRSYYVLGTHGTLEAAKVYSTVALQELGFHRDDFDDYAARPAPGAGAAASASTAAAVEQAVTAEAWPHGEGVLLFARAPAGHEFTIRIDTTPNNESLRARAGSTGSGGGALLLPDGARFLHYVLQTTVDYNVDRTGAAQSAEIEGAYVHRADAWTAAHRCLDRDDYAEYDSRGDAEFLGEWPYGEDVVVHAVADTGQNFQVAVKTPPHGDEKRRAELKKTVKRHKAEEAKARVGRDMTD</sequence>
<accession>A0A179GWJ2</accession>
<protein>
    <submittedName>
        <fullName evidence="2">Uncharacterized protein</fullName>
    </submittedName>
</protein>
<feature type="compositionally biased region" description="Basic and acidic residues" evidence="1">
    <location>
        <begin position="242"/>
        <end position="274"/>
    </location>
</feature>
<organism evidence="2 3">
    <name type="scientific">Purpureocillium lilacinum</name>
    <name type="common">Paecilomyces lilacinus</name>
    <dbReference type="NCBI Taxonomy" id="33203"/>
    <lineage>
        <taxon>Eukaryota</taxon>
        <taxon>Fungi</taxon>
        <taxon>Dikarya</taxon>
        <taxon>Ascomycota</taxon>
        <taxon>Pezizomycotina</taxon>
        <taxon>Sordariomycetes</taxon>
        <taxon>Hypocreomycetidae</taxon>
        <taxon>Hypocreales</taxon>
        <taxon>Ophiocordycipitaceae</taxon>
        <taxon>Purpureocillium</taxon>
    </lineage>
</organism>
<evidence type="ECO:0000256" key="1">
    <source>
        <dbReference type="SAM" id="MobiDB-lite"/>
    </source>
</evidence>
<dbReference type="AlphaFoldDB" id="A0A179GWJ2"/>